<evidence type="ECO:0000256" key="2">
    <source>
        <dbReference type="ARBA" id="ARBA00023315"/>
    </source>
</evidence>
<evidence type="ECO:0000256" key="1">
    <source>
        <dbReference type="ARBA" id="ARBA00022679"/>
    </source>
</evidence>
<dbReference type="STRING" id="156980.SAMN04489745_1031"/>
<protein>
    <submittedName>
        <fullName evidence="4">Putative acetyltransferase</fullName>
    </submittedName>
</protein>
<dbReference type="Pfam" id="PF00583">
    <property type="entry name" value="Acetyltransf_1"/>
    <property type="match status" value="1"/>
</dbReference>
<keyword evidence="2" id="KW-0012">Acyltransferase</keyword>
<dbReference type="InterPro" id="IPR050832">
    <property type="entry name" value="Bact_Acetyltransf"/>
</dbReference>
<sequence length="185" mass="19388">MPLLIRPETPADFPAIRALTAAAFREAPHAAPPVDDTSDPGEAVLVEWLREDPGYLPGLALVAERDGTVVGHVMTTRGALDDGDAPSAPSLGLGPLSVIPSAQRQGVGAALLAATVDAAVLLGEPLIALLGDPGYYGRHGWVAASRHGIGAPDPAWGDYFQVRLLPAYDGERGAFRYAEPFSRFE</sequence>
<dbReference type="SUPFAM" id="SSF55729">
    <property type="entry name" value="Acyl-CoA N-acyltransferases (Nat)"/>
    <property type="match status" value="1"/>
</dbReference>
<dbReference type="PANTHER" id="PTHR43877">
    <property type="entry name" value="AMINOALKYLPHOSPHONATE N-ACETYLTRANSFERASE-RELATED-RELATED"/>
    <property type="match status" value="1"/>
</dbReference>
<keyword evidence="1 4" id="KW-0808">Transferase</keyword>
<evidence type="ECO:0000313" key="5">
    <source>
        <dbReference type="Proteomes" id="UP000182652"/>
    </source>
</evidence>
<dbReference type="PANTHER" id="PTHR43877:SF1">
    <property type="entry name" value="ACETYLTRANSFERASE"/>
    <property type="match status" value="1"/>
</dbReference>
<reference evidence="4 5" key="1">
    <citation type="submission" date="2016-10" db="EMBL/GenBank/DDBJ databases">
        <authorList>
            <person name="de Groot N.N."/>
        </authorList>
    </citation>
    <scope>NUCLEOTIDE SEQUENCE [LARGE SCALE GENOMIC DNA]</scope>
    <source>
        <strain evidence="4 5">DSM 10495</strain>
    </source>
</reference>
<dbReference type="Gene3D" id="3.40.630.30">
    <property type="match status" value="1"/>
</dbReference>
<organism evidence="4 5">
    <name type="scientific">Arthrobacter woluwensis</name>
    <dbReference type="NCBI Taxonomy" id="156980"/>
    <lineage>
        <taxon>Bacteria</taxon>
        <taxon>Bacillati</taxon>
        <taxon>Actinomycetota</taxon>
        <taxon>Actinomycetes</taxon>
        <taxon>Micrococcales</taxon>
        <taxon>Micrococcaceae</taxon>
        <taxon>Arthrobacter</taxon>
    </lineage>
</organism>
<gene>
    <name evidence="4" type="ORF">SAMN04489745_1031</name>
</gene>
<dbReference type="AlphaFoldDB" id="A0A1H4LKY1"/>
<evidence type="ECO:0000259" key="3">
    <source>
        <dbReference type="PROSITE" id="PS51186"/>
    </source>
</evidence>
<dbReference type="PROSITE" id="PS51186">
    <property type="entry name" value="GNAT"/>
    <property type="match status" value="1"/>
</dbReference>
<feature type="domain" description="N-acetyltransferase" evidence="3">
    <location>
        <begin position="3"/>
        <end position="166"/>
    </location>
</feature>
<evidence type="ECO:0000313" key="4">
    <source>
        <dbReference type="EMBL" id="SEB70945.1"/>
    </source>
</evidence>
<proteinExistence type="predicted"/>
<dbReference type="CDD" id="cd04301">
    <property type="entry name" value="NAT_SF"/>
    <property type="match status" value="1"/>
</dbReference>
<accession>A0A1H4LKY1</accession>
<dbReference type="Proteomes" id="UP000182652">
    <property type="component" value="Unassembled WGS sequence"/>
</dbReference>
<dbReference type="InterPro" id="IPR016181">
    <property type="entry name" value="Acyl_CoA_acyltransferase"/>
</dbReference>
<dbReference type="InterPro" id="IPR000182">
    <property type="entry name" value="GNAT_dom"/>
</dbReference>
<dbReference type="EMBL" id="FNSN01000003">
    <property type="protein sequence ID" value="SEB70945.1"/>
    <property type="molecule type" value="Genomic_DNA"/>
</dbReference>
<keyword evidence="5" id="KW-1185">Reference proteome</keyword>
<name>A0A1H4LKY1_9MICC</name>
<dbReference type="RefSeq" id="WP_254780468.1">
    <property type="nucleotide sequence ID" value="NZ_FNSN01000003.1"/>
</dbReference>
<dbReference type="GO" id="GO:0016747">
    <property type="term" value="F:acyltransferase activity, transferring groups other than amino-acyl groups"/>
    <property type="evidence" value="ECO:0007669"/>
    <property type="project" value="InterPro"/>
</dbReference>